<evidence type="ECO:0000313" key="2">
    <source>
        <dbReference type="EMBL" id="QEG17080.1"/>
    </source>
</evidence>
<reference evidence="2 3" key="1">
    <citation type="submission" date="2019-08" db="EMBL/GenBank/DDBJ databases">
        <title>Deep-cultivation of Planctomycetes and their phenomic and genomic characterization uncovers novel biology.</title>
        <authorList>
            <person name="Wiegand S."/>
            <person name="Jogler M."/>
            <person name="Boedeker C."/>
            <person name="Pinto D."/>
            <person name="Vollmers J."/>
            <person name="Rivas-Marin E."/>
            <person name="Kohn T."/>
            <person name="Peeters S.H."/>
            <person name="Heuer A."/>
            <person name="Rast P."/>
            <person name="Oberbeckmann S."/>
            <person name="Bunk B."/>
            <person name="Jeske O."/>
            <person name="Meyerdierks A."/>
            <person name="Storesund J.E."/>
            <person name="Kallscheuer N."/>
            <person name="Luecker S."/>
            <person name="Lage O.M."/>
            <person name="Pohl T."/>
            <person name="Merkel B.J."/>
            <person name="Hornburger P."/>
            <person name="Mueller R.-W."/>
            <person name="Bruemmer F."/>
            <person name="Labrenz M."/>
            <person name="Spormann A.M."/>
            <person name="Op den Camp H."/>
            <person name="Overmann J."/>
            <person name="Amann R."/>
            <person name="Jetten M.S.M."/>
            <person name="Mascher T."/>
            <person name="Medema M.H."/>
            <person name="Devos D.P."/>
            <person name="Kaster A.-K."/>
            <person name="Ovreas L."/>
            <person name="Rohde M."/>
            <person name="Galperin M.Y."/>
            <person name="Jogler C."/>
        </authorList>
    </citation>
    <scope>NUCLEOTIDE SEQUENCE [LARGE SCALE GENOMIC DNA]</scope>
    <source>
        <strain evidence="2 3">DSM 8797</strain>
    </source>
</reference>
<dbReference type="EMBL" id="CP042910">
    <property type="protein sequence ID" value="QEG17080.1"/>
    <property type="molecule type" value="Genomic_DNA"/>
</dbReference>
<name>A0ABX5YN31_9PLAN</name>
<sequence length="90" mass="9574">MHHRERGLQRVIANAAGRETGHAQQTVGGDQAVAAPRSQVPQTELFLLIHVHIRGTVVSQKEQVLIAHGVVTAAPLKQGEADSCLPASVK</sequence>
<proteinExistence type="predicted"/>
<feature type="region of interest" description="Disordered" evidence="1">
    <location>
        <begin position="16"/>
        <end position="35"/>
    </location>
</feature>
<accession>A0ABX5YN31</accession>
<evidence type="ECO:0000256" key="1">
    <source>
        <dbReference type="SAM" id="MobiDB-lite"/>
    </source>
</evidence>
<protein>
    <submittedName>
        <fullName evidence="2">Uncharacterized protein</fullName>
    </submittedName>
</protein>
<organism evidence="2 3">
    <name type="scientific">Gimesia maris</name>
    <dbReference type="NCBI Taxonomy" id="122"/>
    <lineage>
        <taxon>Bacteria</taxon>
        <taxon>Pseudomonadati</taxon>
        <taxon>Planctomycetota</taxon>
        <taxon>Planctomycetia</taxon>
        <taxon>Planctomycetales</taxon>
        <taxon>Planctomycetaceae</taxon>
        <taxon>Gimesia</taxon>
    </lineage>
</organism>
<evidence type="ECO:0000313" key="3">
    <source>
        <dbReference type="Proteomes" id="UP000322887"/>
    </source>
</evidence>
<keyword evidence="3" id="KW-1185">Reference proteome</keyword>
<dbReference type="Proteomes" id="UP000322887">
    <property type="component" value="Chromosome"/>
</dbReference>
<gene>
    <name evidence="2" type="ORF">GmarT_29580</name>
</gene>